<evidence type="ECO:0000256" key="2">
    <source>
        <dbReference type="ARBA" id="ARBA00022603"/>
    </source>
</evidence>
<dbReference type="Pfam" id="PF08241">
    <property type="entry name" value="Methyltransf_11"/>
    <property type="match status" value="1"/>
</dbReference>
<dbReference type="PANTHER" id="PTHR44942:SF4">
    <property type="entry name" value="METHYLTRANSFERASE TYPE 11 DOMAIN-CONTAINING PROTEIN"/>
    <property type="match status" value="1"/>
</dbReference>
<dbReference type="CDD" id="cd02440">
    <property type="entry name" value="AdoMet_MTases"/>
    <property type="match status" value="1"/>
</dbReference>
<dbReference type="Proteomes" id="UP000268844">
    <property type="component" value="Unassembled WGS sequence"/>
</dbReference>
<dbReference type="Gene3D" id="3.40.50.150">
    <property type="entry name" value="Vaccinia Virus protein VP39"/>
    <property type="match status" value="1"/>
</dbReference>
<feature type="domain" description="Methyltransferase type 11" evidence="4">
    <location>
        <begin position="51"/>
        <end position="140"/>
    </location>
</feature>
<dbReference type="InterPro" id="IPR029063">
    <property type="entry name" value="SAM-dependent_MTases_sf"/>
</dbReference>
<evidence type="ECO:0000256" key="1">
    <source>
        <dbReference type="ARBA" id="ARBA00008361"/>
    </source>
</evidence>
<name>A0A3S4EJ10_9HYPH</name>
<evidence type="ECO:0000256" key="3">
    <source>
        <dbReference type="ARBA" id="ARBA00022679"/>
    </source>
</evidence>
<dbReference type="InterPro" id="IPR051052">
    <property type="entry name" value="Diverse_substrate_MTase"/>
</dbReference>
<dbReference type="GO" id="GO:0008757">
    <property type="term" value="F:S-adenosylmethionine-dependent methyltransferase activity"/>
    <property type="evidence" value="ECO:0007669"/>
    <property type="project" value="InterPro"/>
</dbReference>
<protein>
    <submittedName>
        <fullName evidence="5">16S ribosomal RNA methyltransferase KsgA/Dim1 family protein</fullName>
    </submittedName>
</protein>
<keyword evidence="3 5" id="KW-0808">Transferase</keyword>
<evidence type="ECO:0000313" key="5">
    <source>
        <dbReference type="EMBL" id="VDS02959.1"/>
    </source>
</evidence>
<dbReference type="PANTHER" id="PTHR44942">
    <property type="entry name" value="METHYLTRANSF_11 DOMAIN-CONTAINING PROTEIN"/>
    <property type="match status" value="1"/>
</dbReference>
<dbReference type="InterPro" id="IPR013216">
    <property type="entry name" value="Methyltransf_11"/>
</dbReference>
<comment type="similarity">
    <text evidence="1">Belongs to the methyltransferase superfamily.</text>
</comment>
<gene>
    <name evidence="5" type="ORF">DEVEQU_00078</name>
</gene>
<dbReference type="AlphaFoldDB" id="A0A3S4EJ10"/>
<sequence length="270" mass="29270">MITSEILKSAGRAAFGLDPAGYDRARPDYPAWVFECLSSRCDVGTSTAAFEIGAGTGKATRQLLALGANPVVAIEPDPRLAAFLSKGAAVPALRVVNSAFEDADLDPFSFDLGICATAFHWLDESSALRRIADAIRPGGWWAPFWNIYGDPHKRDPFHEATLDLLASGPANPSNRGHPHLEFGADVDARVSALRAAEAFDSIEVHQSTWSVTLNGSQIMDLYASYSNVSLRSDREAVLAELGRIAREDFGNCVTRNITTVLYLARRMLSE</sequence>
<dbReference type="EMBL" id="UZWD01000004">
    <property type="protein sequence ID" value="VDS02959.1"/>
    <property type="molecule type" value="Genomic_DNA"/>
</dbReference>
<keyword evidence="2 5" id="KW-0489">Methyltransferase</keyword>
<keyword evidence="6" id="KW-1185">Reference proteome</keyword>
<dbReference type="GO" id="GO:0032259">
    <property type="term" value="P:methylation"/>
    <property type="evidence" value="ECO:0007669"/>
    <property type="project" value="UniProtKB-KW"/>
</dbReference>
<proteinExistence type="inferred from homology"/>
<organism evidence="5 6">
    <name type="scientific">Devosia equisanguinis</name>
    <dbReference type="NCBI Taxonomy" id="2490941"/>
    <lineage>
        <taxon>Bacteria</taxon>
        <taxon>Pseudomonadati</taxon>
        <taxon>Pseudomonadota</taxon>
        <taxon>Alphaproteobacteria</taxon>
        <taxon>Hyphomicrobiales</taxon>
        <taxon>Devosiaceae</taxon>
        <taxon>Devosia</taxon>
    </lineage>
</organism>
<dbReference type="RefSeq" id="WP_206437755.1">
    <property type="nucleotide sequence ID" value="NZ_JBHTMH010000007.1"/>
</dbReference>
<reference evidence="5 6" key="1">
    <citation type="submission" date="2018-12" db="EMBL/GenBank/DDBJ databases">
        <authorList>
            <person name="Criscuolo A."/>
        </authorList>
    </citation>
    <scope>NUCLEOTIDE SEQUENCE [LARGE SCALE GENOMIC DNA]</scope>
    <source>
        <strain evidence="5">ACIP1116281</strain>
    </source>
</reference>
<evidence type="ECO:0000313" key="6">
    <source>
        <dbReference type="Proteomes" id="UP000268844"/>
    </source>
</evidence>
<dbReference type="SUPFAM" id="SSF53335">
    <property type="entry name" value="S-adenosyl-L-methionine-dependent methyltransferases"/>
    <property type="match status" value="1"/>
</dbReference>
<evidence type="ECO:0000259" key="4">
    <source>
        <dbReference type="Pfam" id="PF08241"/>
    </source>
</evidence>
<accession>A0A3S4EJ10</accession>